<dbReference type="EMBL" id="SRMA01027402">
    <property type="protein sequence ID" value="TRY53937.1"/>
    <property type="molecule type" value="Genomic_DNA"/>
</dbReference>
<reference evidence="2 3" key="1">
    <citation type="journal article" date="2019" name="Sci. Data">
        <title>Hybrid genome assembly and annotation of Danionella translucida.</title>
        <authorList>
            <person name="Kadobianskyi M."/>
            <person name="Schulze L."/>
            <person name="Schuelke M."/>
            <person name="Judkewitz B."/>
        </authorList>
    </citation>
    <scope>NUCLEOTIDE SEQUENCE [LARGE SCALE GENOMIC DNA]</scope>
    <source>
        <strain evidence="2 3">Bolton</strain>
    </source>
</reference>
<gene>
    <name evidence="2" type="ORF">DNTS_033813</name>
</gene>
<keyword evidence="3" id="KW-1185">Reference proteome</keyword>
<feature type="region of interest" description="Disordered" evidence="1">
    <location>
        <begin position="1"/>
        <end position="47"/>
    </location>
</feature>
<organism evidence="2 3">
    <name type="scientific">Danionella cerebrum</name>
    <dbReference type="NCBI Taxonomy" id="2873325"/>
    <lineage>
        <taxon>Eukaryota</taxon>
        <taxon>Metazoa</taxon>
        <taxon>Chordata</taxon>
        <taxon>Craniata</taxon>
        <taxon>Vertebrata</taxon>
        <taxon>Euteleostomi</taxon>
        <taxon>Actinopterygii</taxon>
        <taxon>Neopterygii</taxon>
        <taxon>Teleostei</taxon>
        <taxon>Ostariophysi</taxon>
        <taxon>Cypriniformes</taxon>
        <taxon>Danionidae</taxon>
        <taxon>Danioninae</taxon>
        <taxon>Danionella</taxon>
    </lineage>
</organism>
<dbReference type="AlphaFoldDB" id="A0A553ML84"/>
<proteinExistence type="predicted"/>
<feature type="compositionally biased region" description="Basic and acidic residues" evidence="1">
    <location>
        <begin position="28"/>
        <end position="43"/>
    </location>
</feature>
<evidence type="ECO:0000313" key="3">
    <source>
        <dbReference type="Proteomes" id="UP000316079"/>
    </source>
</evidence>
<protein>
    <submittedName>
        <fullName evidence="2">Uncharacterized protein</fullName>
    </submittedName>
</protein>
<comment type="caution">
    <text evidence="2">The sequence shown here is derived from an EMBL/GenBank/DDBJ whole genome shotgun (WGS) entry which is preliminary data.</text>
</comment>
<sequence>MMSPLLLSQPERSGESQAEEGRRKKGSRERERERESEASQTKEEEAEEELLTEQAEWVMENLNIISSDVHGVMVLETVQGVVSRSFWVLSGSVLSWWSPPILRLVSLAGERLCHCFLSYLIKVSVVVEQKADDVVFITYEEALSHSRAHHSQPHVAFSLGFMDKKCTNMSLCCCFMLLRRVRACDDPSSGTLCGVTKGDCGARSLQLLLSGFRLIPDFSPDD</sequence>
<name>A0A553ML84_9TELE</name>
<evidence type="ECO:0000256" key="1">
    <source>
        <dbReference type="SAM" id="MobiDB-lite"/>
    </source>
</evidence>
<dbReference type="Proteomes" id="UP000316079">
    <property type="component" value="Unassembled WGS sequence"/>
</dbReference>
<accession>A0A553ML84</accession>
<evidence type="ECO:0000313" key="2">
    <source>
        <dbReference type="EMBL" id="TRY53937.1"/>
    </source>
</evidence>